<keyword evidence="2" id="KW-1185">Reference proteome</keyword>
<dbReference type="InParanoid" id="A0A2H3D0K1"/>
<protein>
    <submittedName>
        <fullName evidence="1">Uncharacterized protein</fullName>
    </submittedName>
</protein>
<name>A0A2H3D0K1_ARMGA</name>
<sequence>MDLRLATNQFQYKKKCSQNHNPIWPSYQHNPKGKGLKAVVVAAVLPIGLVKASAGMLISMDIWPNPTAWSGVFRAHCQTVVQVLLAYNNLHYSQICMSIEYLYSPWLVVNACHAQHILKEFPQYGHFLWHLVVQEGDDGRKPGHMDKSCSIMDFICSNS</sequence>
<accession>A0A2H3D0K1</accession>
<evidence type="ECO:0000313" key="1">
    <source>
        <dbReference type="EMBL" id="PBK81046.1"/>
    </source>
</evidence>
<organism evidence="1 2">
    <name type="scientific">Armillaria gallica</name>
    <name type="common">Bulbous honey fungus</name>
    <name type="synonym">Armillaria bulbosa</name>
    <dbReference type="NCBI Taxonomy" id="47427"/>
    <lineage>
        <taxon>Eukaryota</taxon>
        <taxon>Fungi</taxon>
        <taxon>Dikarya</taxon>
        <taxon>Basidiomycota</taxon>
        <taxon>Agaricomycotina</taxon>
        <taxon>Agaricomycetes</taxon>
        <taxon>Agaricomycetidae</taxon>
        <taxon>Agaricales</taxon>
        <taxon>Marasmiineae</taxon>
        <taxon>Physalacriaceae</taxon>
        <taxon>Armillaria</taxon>
    </lineage>
</organism>
<dbReference type="Proteomes" id="UP000217790">
    <property type="component" value="Unassembled WGS sequence"/>
</dbReference>
<proteinExistence type="predicted"/>
<gene>
    <name evidence="1" type="ORF">ARMGADRAFT_1039633</name>
</gene>
<dbReference type="EMBL" id="KZ293736">
    <property type="protein sequence ID" value="PBK81046.1"/>
    <property type="molecule type" value="Genomic_DNA"/>
</dbReference>
<evidence type="ECO:0000313" key="2">
    <source>
        <dbReference type="Proteomes" id="UP000217790"/>
    </source>
</evidence>
<dbReference type="AlphaFoldDB" id="A0A2H3D0K1"/>
<reference evidence="2" key="1">
    <citation type="journal article" date="2017" name="Nat. Ecol. Evol.">
        <title>Genome expansion and lineage-specific genetic innovations in the forest pathogenic fungi Armillaria.</title>
        <authorList>
            <person name="Sipos G."/>
            <person name="Prasanna A.N."/>
            <person name="Walter M.C."/>
            <person name="O'Connor E."/>
            <person name="Balint B."/>
            <person name="Krizsan K."/>
            <person name="Kiss B."/>
            <person name="Hess J."/>
            <person name="Varga T."/>
            <person name="Slot J."/>
            <person name="Riley R."/>
            <person name="Boka B."/>
            <person name="Rigling D."/>
            <person name="Barry K."/>
            <person name="Lee J."/>
            <person name="Mihaltcheva S."/>
            <person name="LaButti K."/>
            <person name="Lipzen A."/>
            <person name="Waldron R."/>
            <person name="Moloney N.M."/>
            <person name="Sperisen C."/>
            <person name="Kredics L."/>
            <person name="Vagvoelgyi C."/>
            <person name="Patrignani A."/>
            <person name="Fitzpatrick D."/>
            <person name="Nagy I."/>
            <person name="Doyle S."/>
            <person name="Anderson J.B."/>
            <person name="Grigoriev I.V."/>
            <person name="Gueldener U."/>
            <person name="Muensterkoetter M."/>
            <person name="Nagy L.G."/>
        </authorList>
    </citation>
    <scope>NUCLEOTIDE SEQUENCE [LARGE SCALE GENOMIC DNA]</scope>
    <source>
        <strain evidence="2">Ar21-2</strain>
    </source>
</reference>